<evidence type="ECO:0000256" key="2">
    <source>
        <dbReference type="ARBA" id="ARBA00022553"/>
    </source>
</evidence>
<keyword evidence="6" id="KW-1185">Reference proteome</keyword>
<proteinExistence type="inferred from homology"/>
<dbReference type="Pfam" id="PF00109">
    <property type="entry name" value="ketoacyl-synt"/>
    <property type="match status" value="1"/>
</dbReference>
<feature type="domain" description="Ketosynthase family 3 (KS3)" evidence="4">
    <location>
        <begin position="9"/>
        <end position="368"/>
    </location>
</feature>
<reference evidence="5" key="1">
    <citation type="submission" date="2022-10" db="EMBL/GenBank/DDBJ databases">
        <title>Fusarium specimens isolated from Avocado Roots.</title>
        <authorList>
            <person name="Stajich J."/>
            <person name="Roper C."/>
            <person name="Heimlech-Rivalta G."/>
        </authorList>
    </citation>
    <scope>NUCLEOTIDE SEQUENCE</scope>
    <source>
        <strain evidence="5">CF00143</strain>
    </source>
</reference>
<organism evidence="5 6">
    <name type="scientific">Fusarium irregulare</name>
    <dbReference type="NCBI Taxonomy" id="2494466"/>
    <lineage>
        <taxon>Eukaryota</taxon>
        <taxon>Fungi</taxon>
        <taxon>Dikarya</taxon>
        <taxon>Ascomycota</taxon>
        <taxon>Pezizomycotina</taxon>
        <taxon>Sordariomycetes</taxon>
        <taxon>Hypocreomycetidae</taxon>
        <taxon>Hypocreales</taxon>
        <taxon>Nectriaceae</taxon>
        <taxon>Fusarium</taxon>
        <taxon>Fusarium incarnatum-equiseti species complex</taxon>
    </lineage>
</organism>
<comment type="caution">
    <text evidence="5">The sequence shown here is derived from an EMBL/GenBank/DDBJ whole genome shotgun (WGS) entry which is preliminary data.</text>
</comment>
<dbReference type="PROSITE" id="PS52004">
    <property type="entry name" value="KS3_2"/>
    <property type="match status" value="1"/>
</dbReference>
<dbReference type="InterPro" id="IPR014030">
    <property type="entry name" value="Ketoacyl_synth_N"/>
</dbReference>
<gene>
    <name evidence="5" type="primary">GPY1_2</name>
    <name evidence="5" type="ORF">NW766_012754</name>
</gene>
<dbReference type="PANTHER" id="PTHR43775">
    <property type="entry name" value="FATTY ACID SYNTHASE"/>
    <property type="match status" value="1"/>
</dbReference>
<dbReference type="SMART" id="SM00825">
    <property type="entry name" value="PKS_KS"/>
    <property type="match status" value="1"/>
</dbReference>
<dbReference type="InterPro" id="IPR014031">
    <property type="entry name" value="Ketoacyl_synth_C"/>
</dbReference>
<keyword evidence="1" id="KW-0596">Phosphopantetheine</keyword>
<keyword evidence="3" id="KW-0808">Transferase</keyword>
<evidence type="ECO:0000256" key="1">
    <source>
        <dbReference type="ARBA" id="ARBA00022450"/>
    </source>
</evidence>
<name>A0A9W8PD06_9HYPO</name>
<dbReference type="PANTHER" id="PTHR43775:SF37">
    <property type="entry name" value="SI:DKEY-61P9.11"/>
    <property type="match status" value="1"/>
</dbReference>
<dbReference type="CDD" id="cd00833">
    <property type="entry name" value="PKS"/>
    <property type="match status" value="1"/>
</dbReference>
<dbReference type="InterPro" id="IPR016039">
    <property type="entry name" value="Thiolase-like"/>
</dbReference>
<comment type="similarity">
    <text evidence="3">Belongs to the thiolase-like superfamily. Beta-ketoacyl-ACP synthases family.</text>
</comment>
<dbReference type="GO" id="GO:0004312">
    <property type="term" value="F:fatty acid synthase activity"/>
    <property type="evidence" value="ECO:0007669"/>
    <property type="project" value="TreeGrafter"/>
</dbReference>
<protein>
    <submittedName>
        <fullName evidence="5">Highly reducing polyketide synthase gpy1</fullName>
    </submittedName>
</protein>
<dbReference type="GO" id="GO:0044550">
    <property type="term" value="P:secondary metabolite biosynthetic process"/>
    <property type="evidence" value="ECO:0007669"/>
    <property type="project" value="TreeGrafter"/>
</dbReference>
<dbReference type="Gene3D" id="3.40.47.10">
    <property type="match status" value="1"/>
</dbReference>
<dbReference type="Pfam" id="PF02801">
    <property type="entry name" value="Ketoacyl-synt_C"/>
    <property type="match status" value="1"/>
</dbReference>
<dbReference type="InterPro" id="IPR050091">
    <property type="entry name" value="PKS_NRPS_Biosynth_Enz"/>
</dbReference>
<sequence>MPSEIPPWREPIAIVSMACRLPGGIDKPLDLWDHVRAGRSSATPIPKDRFNTENFLSMDPNKKGEQAFRGAHFVKGDIKQFDHKFFGISKDTATAMDPQQKQLLEVVYECLESANISMETISKSKIGCYCAMFVSDYHDMLMQDPEYLPTFIAIGTTRTMLANRISHALDLGGPSVTIDTACSGSLVALHLACQALQAGECDGAVIGASNLFLSPDYALSLTRLGAIAADGQCKTFDAAANGYGRGEGTNAVYIKRLSDAIRDGDSIRAVIRGTSSNSSGATPAITEPSGSAQRNTILQAYAQAGIKSFSETGYFECHGTGTPVGDCIELGAVGAVFSESHKSQDPLWVGSVSRMLSLRILTHTRLTP</sequence>
<evidence type="ECO:0000259" key="4">
    <source>
        <dbReference type="PROSITE" id="PS52004"/>
    </source>
</evidence>
<evidence type="ECO:0000313" key="5">
    <source>
        <dbReference type="EMBL" id="KAJ4002631.1"/>
    </source>
</evidence>
<dbReference type="SUPFAM" id="SSF53901">
    <property type="entry name" value="Thiolase-like"/>
    <property type="match status" value="1"/>
</dbReference>
<evidence type="ECO:0000313" key="6">
    <source>
        <dbReference type="Proteomes" id="UP001152130"/>
    </source>
</evidence>
<keyword evidence="2" id="KW-0597">Phosphoprotein</keyword>
<accession>A0A9W8PD06</accession>
<dbReference type="EMBL" id="JAPDHF010000031">
    <property type="protein sequence ID" value="KAJ4002631.1"/>
    <property type="molecule type" value="Genomic_DNA"/>
</dbReference>
<dbReference type="Proteomes" id="UP001152130">
    <property type="component" value="Unassembled WGS sequence"/>
</dbReference>
<dbReference type="InterPro" id="IPR020841">
    <property type="entry name" value="PKS_Beta-ketoAc_synthase_dom"/>
</dbReference>
<dbReference type="AlphaFoldDB" id="A0A9W8PD06"/>
<dbReference type="GO" id="GO:0006633">
    <property type="term" value="P:fatty acid biosynthetic process"/>
    <property type="evidence" value="ECO:0007669"/>
    <property type="project" value="TreeGrafter"/>
</dbReference>
<evidence type="ECO:0000256" key="3">
    <source>
        <dbReference type="RuleBase" id="RU003694"/>
    </source>
</evidence>